<feature type="domain" description="Phage integrase SAM-like" evidence="3">
    <location>
        <begin position="108"/>
        <end position="197"/>
    </location>
</feature>
<dbReference type="Pfam" id="PF17293">
    <property type="entry name" value="Arm-DNA-bind_5"/>
    <property type="match status" value="1"/>
</dbReference>
<evidence type="ECO:0000256" key="1">
    <source>
        <dbReference type="ARBA" id="ARBA00023125"/>
    </source>
</evidence>
<dbReference type="EMBL" id="JAUTAL010000001">
    <property type="protein sequence ID" value="MDQ1095261.1"/>
    <property type="molecule type" value="Genomic_DNA"/>
</dbReference>
<evidence type="ECO:0000256" key="2">
    <source>
        <dbReference type="ARBA" id="ARBA00023172"/>
    </source>
</evidence>
<reference evidence="5 6" key="1">
    <citation type="submission" date="2023-07" db="EMBL/GenBank/DDBJ databases">
        <title>Functional and genomic diversity of the sorghum phyllosphere microbiome.</title>
        <authorList>
            <person name="Shade A."/>
        </authorList>
    </citation>
    <scope>NUCLEOTIDE SEQUENCE [LARGE SCALE GENOMIC DNA]</scope>
    <source>
        <strain evidence="5 6">SORGH_AS_1064</strain>
    </source>
</reference>
<dbReference type="InterPro" id="IPR035386">
    <property type="entry name" value="Arm-DNA-bind_5"/>
</dbReference>
<keyword evidence="6" id="KW-1185">Reference proteome</keyword>
<dbReference type="Proteomes" id="UP001225072">
    <property type="component" value="Unassembled WGS sequence"/>
</dbReference>
<dbReference type="InterPro" id="IPR011010">
    <property type="entry name" value="DNA_brk_join_enz"/>
</dbReference>
<gene>
    <name evidence="5" type="ORF">QE404_000408</name>
</gene>
<dbReference type="RefSeq" id="WP_307445862.1">
    <property type="nucleotide sequence ID" value="NZ_JAUTAL010000001.1"/>
</dbReference>
<accession>A0ABU0TDV3</accession>
<feature type="domain" description="Arm DNA-binding" evidence="4">
    <location>
        <begin position="26"/>
        <end position="89"/>
    </location>
</feature>
<evidence type="ECO:0000259" key="4">
    <source>
        <dbReference type="Pfam" id="PF17293"/>
    </source>
</evidence>
<proteinExistence type="predicted"/>
<protein>
    <submittedName>
        <fullName evidence="5">Integrase</fullName>
    </submittedName>
</protein>
<evidence type="ECO:0000313" key="5">
    <source>
        <dbReference type="EMBL" id="MDQ1095261.1"/>
    </source>
</evidence>
<keyword evidence="1" id="KW-0238">DNA-binding</keyword>
<evidence type="ECO:0000259" key="3">
    <source>
        <dbReference type="Pfam" id="PF13102"/>
    </source>
</evidence>
<dbReference type="Gene3D" id="1.10.150.130">
    <property type="match status" value="1"/>
</dbReference>
<dbReference type="InterPro" id="IPR025269">
    <property type="entry name" value="SAM-like_dom"/>
</dbReference>
<comment type="caution">
    <text evidence="5">The sequence shown here is derived from an EMBL/GenBank/DDBJ whole genome shotgun (WGS) entry which is preliminary data.</text>
</comment>
<dbReference type="Pfam" id="PF13102">
    <property type="entry name" value="Phage_int_SAM_5"/>
    <property type="match status" value="1"/>
</dbReference>
<evidence type="ECO:0000313" key="6">
    <source>
        <dbReference type="Proteomes" id="UP001225072"/>
    </source>
</evidence>
<name>A0ABU0TDV3_9FLAO</name>
<dbReference type="Gene3D" id="1.10.443.10">
    <property type="entry name" value="Intergrase catalytic core"/>
    <property type="match status" value="1"/>
</dbReference>
<dbReference type="InterPro" id="IPR013762">
    <property type="entry name" value="Integrase-like_cat_sf"/>
</dbReference>
<dbReference type="InterPro" id="IPR010998">
    <property type="entry name" value="Integrase_recombinase_N"/>
</dbReference>
<organism evidence="5 6">
    <name type="scientific">Chryseobacterium camelliae</name>
    <dbReference type="NCBI Taxonomy" id="1265445"/>
    <lineage>
        <taxon>Bacteria</taxon>
        <taxon>Pseudomonadati</taxon>
        <taxon>Bacteroidota</taxon>
        <taxon>Flavobacteriia</taxon>
        <taxon>Flavobacteriales</taxon>
        <taxon>Weeksellaceae</taxon>
        <taxon>Chryseobacterium group</taxon>
        <taxon>Chryseobacterium</taxon>
    </lineage>
</organism>
<sequence length="417" mass="48964">MNFKFSLSETGTSSHIFLSISDYRFKEIHILTPLKISPDQWDEEKQRPQNIYLKNSKIINRIIDSIKVNFTNYIETFISQKKKITAKRLETLMQNEILLKNSAQLDGTLLYFASLYIESRKEIVCHSTFKRYNVFFRLLERFEGFTKNRIYVKDLNSNFIKDFNIFGNEEMYSKSTIYRTLNFIKTILNFAEKKGISTSIREFEYKRDKAETEIITLNDDELLLIEKTEVPTALQDAKDWLLISCYTGQRISDFMCFSADKLLEIENRLCINFVQKKTGKTILLPLHPAVIDIIRKSKNDFPTLINKELYNRNIKEIGKICKINNNIKAKKRIGHRVKELIVEKWEVLSSHIGRRSFSTNFYGKIPTPLLIGATGHSSEQMFLKYINRFDKDKIVSLSNHFNHIHSQYPAHIQLPHS</sequence>
<dbReference type="SUPFAM" id="SSF56349">
    <property type="entry name" value="DNA breaking-rejoining enzymes"/>
    <property type="match status" value="1"/>
</dbReference>
<keyword evidence="2" id="KW-0233">DNA recombination</keyword>